<gene>
    <name evidence="1" type="ORF">P4O66_008841</name>
</gene>
<keyword evidence="2" id="KW-1185">Reference proteome</keyword>
<evidence type="ECO:0000313" key="1">
    <source>
        <dbReference type="EMBL" id="KAK1795773.1"/>
    </source>
</evidence>
<proteinExistence type="predicted"/>
<dbReference type="AlphaFoldDB" id="A0AAD8ZCY7"/>
<sequence>MEDFDRITALQANKDEGFKVNVKSKRVVVYQLAKYKHLFKNLLDGQSQLRDEDKNKLLGEVLTTLYVFFFNRVLLRFQNFQLAVQENIVVDGFSWEEAPEEDGEDCELSALDDLLDEKIIQTTWKRSIYPKKILPYVVRCLKAERKLMDLFQNGMKPQEVKRDAVQDAIMNNVSVTAPKLFKQASTVMKSLKALQQTAEGLQQVLNTQFSAHTLEAYREVVGTTSSQACPLLCQGQTAHRHTIKRAVSEAEYSMDYVPTPKAPATSAEHD</sequence>
<dbReference type="PANTHER" id="PTHR31749">
    <property type="entry name" value="KINETOCHORE-ASSOCIATED PROTEIN NSL1 HOMOLOG"/>
    <property type="match status" value="1"/>
</dbReference>
<dbReference type="InterPro" id="IPR013950">
    <property type="entry name" value="Mis14/Nsl1"/>
</dbReference>
<name>A0AAD8ZCY7_9TELE</name>
<dbReference type="GO" id="GO:0000070">
    <property type="term" value="P:mitotic sister chromatid segregation"/>
    <property type="evidence" value="ECO:0007669"/>
    <property type="project" value="InterPro"/>
</dbReference>
<evidence type="ECO:0000313" key="2">
    <source>
        <dbReference type="Proteomes" id="UP001239994"/>
    </source>
</evidence>
<dbReference type="Proteomes" id="UP001239994">
    <property type="component" value="Unassembled WGS sequence"/>
</dbReference>
<protein>
    <recommendedName>
        <fullName evidence="3">NSL1 component of MIS12 kinetochore complex</fullName>
    </recommendedName>
</protein>
<comment type="caution">
    <text evidence="1">The sequence shown here is derived from an EMBL/GenBank/DDBJ whole genome shotgun (WGS) entry which is preliminary data.</text>
</comment>
<dbReference type="GO" id="GO:0000444">
    <property type="term" value="C:MIS12/MIND type complex"/>
    <property type="evidence" value="ECO:0007669"/>
    <property type="project" value="TreeGrafter"/>
</dbReference>
<organism evidence="1 2">
    <name type="scientific">Electrophorus voltai</name>
    <dbReference type="NCBI Taxonomy" id="2609070"/>
    <lineage>
        <taxon>Eukaryota</taxon>
        <taxon>Metazoa</taxon>
        <taxon>Chordata</taxon>
        <taxon>Craniata</taxon>
        <taxon>Vertebrata</taxon>
        <taxon>Euteleostomi</taxon>
        <taxon>Actinopterygii</taxon>
        <taxon>Neopterygii</taxon>
        <taxon>Teleostei</taxon>
        <taxon>Ostariophysi</taxon>
        <taxon>Gymnotiformes</taxon>
        <taxon>Gymnotoidei</taxon>
        <taxon>Gymnotidae</taxon>
        <taxon>Electrophorus</taxon>
    </lineage>
</organism>
<evidence type="ECO:0008006" key="3">
    <source>
        <dbReference type="Google" id="ProtNLM"/>
    </source>
</evidence>
<accession>A0AAD8ZCY7</accession>
<dbReference type="Pfam" id="PF08641">
    <property type="entry name" value="Mis14"/>
    <property type="match status" value="1"/>
</dbReference>
<dbReference type="EMBL" id="JAROKS010000015">
    <property type="protein sequence ID" value="KAK1795773.1"/>
    <property type="molecule type" value="Genomic_DNA"/>
</dbReference>
<dbReference type="PANTHER" id="PTHR31749:SF3">
    <property type="entry name" value="KINETOCHORE-ASSOCIATED PROTEIN NSL1 HOMOLOG"/>
    <property type="match status" value="1"/>
</dbReference>
<reference evidence="1" key="1">
    <citation type="submission" date="2023-03" db="EMBL/GenBank/DDBJ databases">
        <title>Electrophorus voltai genome.</title>
        <authorList>
            <person name="Bian C."/>
        </authorList>
    </citation>
    <scope>NUCLEOTIDE SEQUENCE</scope>
    <source>
        <strain evidence="1">CB-2022</strain>
        <tissue evidence="1">Muscle</tissue>
    </source>
</reference>